<organism evidence="2 3">
    <name type="scientific">Rhizoctonia solani AG-3 Rhs1AP</name>
    <dbReference type="NCBI Taxonomy" id="1086054"/>
    <lineage>
        <taxon>Eukaryota</taxon>
        <taxon>Fungi</taxon>
        <taxon>Dikarya</taxon>
        <taxon>Basidiomycota</taxon>
        <taxon>Agaricomycotina</taxon>
        <taxon>Agaricomycetes</taxon>
        <taxon>Cantharellales</taxon>
        <taxon>Ceratobasidiaceae</taxon>
        <taxon>Rhizoctonia</taxon>
    </lineage>
</organism>
<feature type="non-terminal residue" evidence="2">
    <location>
        <position position="181"/>
    </location>
</feature>
<dbReference type="EMBL" id="JATN01000322">
    <property type="protein sequence ID" value="EUC56296.1"/>
    <property type="molecule type" value="Genomic_DNA"/>
</dbReference>
<dbReference type="OrthoDB" id="3248986at2759"/>
<comment type="caution">
    <text evidence="2">The sequence shown here is derived from an EMBL/GenBank/DDBJ whole genome shotgun (WGS) entry which is preliminary data.</text>
</comment>
<evidence type="ECO:0000313" key="2">
    <source>
        <dbReference type="EMBL" id="EUC56296.1"/>
    </source>
</evidence>
<protein>
    <submittedName>
        <fullName evidence="2">Transposase family Tnp2 protein</fullName>
    </submittedName>
</protein>
<feature type="region of interest" description="Disordered" evidence="1">
    <location>
        <begin position="1"/>
        <end position="20"/>
    </location>
</feature>
<dbReference type="Pfam" id="PF02992">
    <property type="entry name" value="Transposase_21"/>
    <property type="match status" value="1"/>
</dbReference>
<dbReference type="Proteomes" id="UP000030108">
    <property type="component" value="Unassembled WGS sequence"/>
</dbReference>
<feature type="compositionally biased region" description="Acidic residues" evidence="1">
    <location>
        <begin position="25"/>
        <end position="35"/>
    </location>
</feature>
<gene>
    <name evidence="2" type="ORF">RSOL_170360</name>
</gene>
<dbReference type="InterPro" id="IPR004242">
    <property type="entry name" value="Transposase_21"/>
</dbReference>
<evidence type="ECO:0000256" key="1">
    <source>
        <dbReference type="SAM" id="MobiDB-lite"/>
    </source>
</evidence>
<dbReference type="AlphaFoldDB" id="X8J4V0"/>
<sequence length="181" mass="20470">MSELMQVWRTEGDQGLTRPKTAEEWEAELDMDEPIGDITEGSDWRSRPAGQERNIDEGTGNVKDQSPMNPSIRFSSLPFGTSFTLSTDWFQPTREGNYSVGACYISLNNLPRHLRFLRENICLVLIMPGPKEPSDYALDQMLAPLIQELLQLKQGVEMSVRHGEDAPIYQDEVVHAELSCI</sequence>
<evidence type="ECO:0000313" key="3">
    <source>
        <dbReference type="Proteomes" id="UP000030108"/>
    </source>
</evidence>
<name>X8J4V0_9AGAM</name>
<accession>X8J4V0</accession>
<reference evidence="3" key="1">
    <citation type="journal article" date="2014" name="Genome Announc.">
        <title>Draft genome sequence of the plant-pathogenic soil fungus Rhizoctonia solani anastomosis group 3 strain Rhs1AP.</title>
        <authorList>
            <person name="Cubeta M.A."/>
            <person name="Thomas E."/>
            <person name="Dean R.A."/>
            <person name="Jabaji S."/>
            <person name="Neate S.M."/>
            <person name="Tavantzis S."/>
            <person name="Toda T."/>
            <person name="Vilgalys R."/>
            <person name="Bharathan N."/>
            <person name="Fedorova-Abrams N."/>
            <person name="Pakala S.B."/>
            <person name="Pakala S.M."/>
            <person name="Zafar N."/>
            <person name="Joardar V."/>
            <person name="Losada L."/>
            <person name="Nierman W.C."/>
        </authorList>
    </citation>
    <scope>NUCLEOTIDE SEQUENCE [LARGE SCALE GENOMIC DNA]</scope>
    <source>
        <strain evidence="3">AG-3</strain>
    </source>
</reference>
<proteinExistence type="predicted"/>
<feature type="region of interest" description="Disordered" evidence="1">
    <location>
        <begin position="25"/>
        <end position="69"/>
    </location>
</feature>